<gene>
    <name evidence="2" type="primary">INP5E</name>
    <name evidence="2" type="ORF">TR144022</name>
</gene>
<sequence>MEGSQPNSLNEQKITNSIKSRSISSYDISESQTVCRDLKSFCSEPRFFDSGFYGSRNFLVGSFGGSSGSMLGQRELEKRFPNRKMTLRIISWNMAAQHPLFCVEYFIELLLPGADSSPAEIFIFCVQEAPSNRREILVQMQSALGPNYVLFTHATNGSLDTSVFIHRDLIWYISVPQCSGICTRSAVHTKGAVLLSFILFGTSFAVVNAHFKANERNFNQRLQDYNKILEDFDLPKPGFTSGYRHKCANPMDRFDHVFWAGDLNFRITKCRAEVDQLLACPNAVRHVKSLLEADELRKAMETGQIFEGFEEGEISFLPTFKFDKNSDAYDSSEKQRVPSYTDRILYRSKRKEDVKCIAYDSIPHVRCSDHRPVYAVFTVSLKSGRDNIALSAGAFHREIYIEGNRRRALQFDLAPKKAPLQKNKGCSIQ</sequence>
<dbReference type="PANTHER" id="PTHR47039:SF1">
    <property type="entry name" value="INOSITOL POLYPHOSPHATE 5-PHOSPHATASE E"/>
    <property type="match status" value="1"/>
</dbReference>
<dbReference type="Gene3D" id="3.60.10.10">
    <property type="entry name" value="Endonuclease/exonuclease/phosphatase"/>
    <property type="match status" value="1"/>
</dbReference>
<feature type="domain" description="Inositol polyphosphate-related phosphatase" evidence="1">
    <location>
        <begin position="83"/>
        <end position="385"/>
    </location>
</feature>
<dbReference type="InterPro" id="IPR036691">
    <property type="entry name" value="Endo/exonu/phosph_ase_sf"/>
</dbReference>
<reference evidence="2" key="1">
    <citation type="submission" date="2016-01" db="EMBL/GenBank/DDBJ databases">
        <title>Reference transcriptome for the parasite Schistocephalus solidus: insights into the molecular evolution of parasitism.</title>
        <authorList>
            <person name="Hebert F.O."/>
            <person name="Grambauer S."/>
            <person name="Barber I."/>
            <person name="Landry C.R."/>
            <person name="Aubin-Horth N."/>
        </authorList>
    </citation>
    <scope>NUCLEOTIDE SEQUENCE</scope>
</reference>
<evidence type="ECO:0000313" key="2">
    <source>
        <dbReference type="EMBL" id="JAP38585.1"/>
    </source>
</evidence>
<accession>A0A0X3NG61</accession>
<evidence type="ECO:0000259" key="1">
    <source>
        <dbReference type="SMART" id="SM00128"/>
    </source>
</evidence>
<dbReference type="GO" id="GO:0046856">
    <property type="term" value="P:phosphatidylinositol dephosphorylation"/>
    <property type="evidence" value="ECO:0007669"/>
    <property type="project" value="InterPro"/>
</dbReference>
<dbReference type="Pfam" id="PF22669">
    <property type="entry name" value="Exo_endo_phos2"/>
    <property type="match status" value="1"/>
</dbReference>
<dbReference type="GO" id="GO:0016791">
    <property type="term" value="F:phosphatase activity"/>
    <property type="evidence" value="ECO:0007669"/>
    <property type="project" value="InterPro"/>
</dbReference>
<dbReference type="SUPFAM" id="SSF56219">
    <property type="entry name" value="DNase I-like"/>
    <property type="match status" value="1"/>
</dbReference>
<dbReference type="EMBL" id="GEEE01024640">
    <property type="protein sequence ID" value="JAP38585.1"/>
    <property type="molecule type" value="Transcribed_RNA"/>
</dbReference>
<name>A0A0X3NG61_SCHSO</name>
<dbReference type="PANTHER" id="PTHR47039">
    <property type="entry name" value="INOSITOL POLYPHOSPHATE 5-PHOSPHATASE E"/>
    <property type="match status" value="1"/>
</dbReference>
<dbReference type="InterPro" id="IPR000300">
    <property type="entry name" value="IPPc"/>
</dbReference>
<dbReference type="AlphaFoldDB" id="A0A0X3NG61"/>
<protein>
    <submittedName>
        <fullName evidence="2">Inositol polyphosphate 5-phosphatase</fullName>
    </submittedName>
</protein>
<dbReference type="EMBL" id="GEEE01021899">
    <property type="protein sequence ID" value="JAP41326.1"/>
    <property type="molecule type" value="Transcribed_RNA"/>
</dbReference>
<proteinExistence type="predicted"/>
<dbReference type="InterPro" id="IPR053321">
    <property type="entry name" value="IPP-5-Phosphatase_Type_IV"/>
</dbReference>
<organism evidence="2">
    <name type="scientific">Schistocephalus solidus</name>
    <name type="common">Tapeworm</name>
    <dbReference type="NCBI Taxonomy" id="70667"/>
    <lineage>
        <taxon>Eukaryota</taxon>
        <taxon>Metazoa</taxon>
        <taxon>Spiralia</taxon>
        <taxon>Lophotrochozoa</taxon>
        <taxon>Platyhelminthes</taxon>
        <taxon>Cestoda</taxon>
        <taxon>Eucestoda</taxon>
        <taxon>Diphyllobothriidea</taxon>
        <taxon>Diphyllobothriidae</taxon>
        <taxon>Schistocephalus</taxon>
    </lineage>
</organism>
<dbReference type="SMART" id="SM00128">
    <property type="entry name" value="IPPc"/>
    <property type="match status" value="1"/>
</dbReference>